<evidence type="ECO:0000313" key="1">
    <source>
        <dbReference type="EMBL" id="BAW27714.1"/>
    </source>
</evidence>
<accession>A0A1L7NQJ4</accession>
<organism evidence="1">
    <name type="scientific">Streptomyces sp. SoC090715LN-17</name>
    <dbReference type="NCBI Taxonomy" id="1898652"/>
    <lineage>
        <taxon>Bacteria</taxon>
        <taxon>Bacillati</taxon>
        <taxon>Actinomycetota</taxon>
        <taxon>Actinomycetes</taxon>
        <taxon>Kitasatosporales</taxon>
        <taxon>Streptomycetaceae</taxon>
        <taxon>Streptomyces</taxon>
    </lineage>
</organism>
<name>A0A1L7NQJ4_9ACTN</name>
<dbReference type="AlphaFoldDB" id="A0A1L7NQJ4"/>
<sequence length="652" mass="70162">MVQSEIHVSGGDTAVMSASPFSLLEDAASYAAAVDAFLADTARSKVPVWTDGRADLAASAACAASVYEEVRRPSACSYGVVLRPEALPAGLVALIDPLAGRWLDKAEVGAGLLDTLFPQEPRSEHGQREAGEDAGRGEVRSVLIVGLYEHLTVDTVWPLLRAAEGRPDVRLRILTGRDAASLAWFTAKQYVRRAPDVQELGMFTGVDSGLSRGGIHLLDARGMETADVRSEILGTRWSRLLLQGHGKDDSLLLADYTVCGLNSLVPRKENVIGPICAYSDEPICYRPLDKLIQLRDIRAAEVVLSSCNNGPFTDAAIYDPKYQLMLNAIDGTARDVVAAITGHDAGRAENLSWMETVLAHGSSAAAFNSSIRTAGPSPAYVHFGMGDDEEGITPQPPSLMPEPLLLTASARLTAYLAGGLLRLNNPLRTSLENLATRIDSQVARQSQAVHDPAETTRSLLDDLQSLDLAIIEQFVSNPENELGNSFSHFAERSRIDSSSLASVRCQCGRPAERFVRRALVPTALDTEGVICTRCSDVAFGLPGGPSLLIHAEEDLLQGDTRQVRVEVRGARPGTVHLALFVAKYGREYCTVTPDLRRVDIGPQGDGETEFTLDVVPYAAPMAYYLTAYAVQDLAVTMARHPYGVFPAPDGSE</sequence>
<proteinExistence type="predicted"/>
<dbReference type="EMBL" id="LC177423">
    <property type="protein sequence ID" value="BAW27714.1"/>
    <property type="molecule type" value="Genomic_DNA"/>
</dbReference>
<protein>
    <submittedName>
        <fullName evidence="1">Uncharacterized protein</fullName>
    </submittedName>
</protein>
<reference evidence="1" key="1">
    <citation type="journal article" date="2017" name="ACS Chem. Biol.">
        <title>Genome Mining of Amino Group Carrier Protein-Mediated Machinery: Discovery and Biosynthetic Characterization of a Natural Product with Unique Hydrazone Unit.</title>
        <authorList>
            <person name="Matsuda K."/>
            <person name="Hasebe F."/>
            <person name="Shiwa Y."/>
            <person name="Kanesaki Y."/>
            <person name="Tomita T."/>
            <person name="Yoshikawa H."/>
            <person name="Shin-ya K."/>
            <person name="Kuzuyama T."/>
            <person name="Nishiyama M."/>
        </authorList>
    </citation>
    <scope>NUCLEOTIDE SEQUENCE</scope>
    <source>
        <strain evidence="1">SoC090715LN-17</strain>
    </source>
</reference>